<name>A0A653BCC5_ECTOL</name>
<organism evidence="1">
    <name type="scientific">Ectopseudomonas oleovorans</name>
    <name type="common">Pseudomonas oleovorans</name>
    <dbReference type="NCBI Taxonomy" id="301"/>
    <lineage>
        <taxon>Bacteria</taxon>
        <taxon>Pseudomonadati</taxon>
        <taxon>Pseudomonadota</taxon>
        <taxon>Gammaproteobacteria</taxon>
        <taxon>Pseudomonadales</taxon>
        <taxon>Pseudomonadaceae</taxon>
        <taxon>Ectopseudomonas</taxon>
    </lineage>
</organism>
<sequence>MLMPPRAMVCSYDFVMYYIPCIYILICSEVKRDFKDGIR</sequence>
<evidence type="ECO:0000313" key="1">
    <source>
        <dbReference type="EMBL" id="VDN66169.1"/>
    </source>
</evidence>
<gene>
    <name evidence="1" type="ORF">POT9AD_5194</name>
</gene>
<protein>
    <submittedName>
        <fullName evidence="1">Uncharacterized protein</fullName>
    </submittedName>
</protein>
<accession>A0A653BCC5</accession>
<reference evidence="1" key="1">
    <citation type="submission" date="2018-11" db="EMBL/GenBank/DDBJ databases">
        <authorList>
            <consortium name="Genoscope - CEA"/>
            <person name="William W."/>
        </authorList>
    </citation>
    <scope>NUCLEOTIDE SEQUENCE [LARGE SCALE GENOMIC DNA]</scope>
    <source>
        <strain evidence="1">T9AD</strain>
    </source>
</reference>
<proteinExistence type="predicted"/>
<dbReference type="EMBL" id="LR130779">
    <property type="protein sequence ID" value="VDN66169.1"/>
    <property type="molecule type" value="Genomic_DNA"/>
</dbReference>
<dbReference type="AlphaFoldDB" id="A0A653BCC5"/>